<dbReference type="Pfam" id="PF01555">
    <property type="entry name" value="N6_N4_Mtase"/>
    <property type="match status" value="1"/>
</dbReference>
<keyword evidence="8" id="KW-1185">Reference proteome</keyword>
<dbReference type="SMART" id="SM00470">
    <property type="entry name" value="ParB"/>
    <property type="match status" value="1"/>
</dbReference>
<keyword evidence="2" id="KW-0489">Methyltransferase</keyword>
<dbReference type="InterPro" id="IPR002052">
    <property type="entry name" value="DNA_methylase_N6_adenine_CS"/>
</dbReference>
<dbReference type="Pfam" id="PF02195">
    <property type="entry name" value="ParB_N"/>
    <property type="match status" value="1"/>
</dbReference>
<protein>
    <submittedName>
        <fullName evidence="7">ParB N-terminal domain-containing protein</fullName>
    </submittedName>
</protein>
<evidence type="ECO:0000259" key="6">
    <source>
        <dbReference type="SMART" id="SM00470"/>
    </source>
</evidence>
<evidence type="ECO:0000256" key="2">
    <source>
        <dbReference type="ARBA" id="ARBA00022603"/>
    </source>
</evidence>
<dbReference type="Proteomes" id="UP000734271">
    <property type="component" value="Unassembled WGS sequence"/>
</dbReference>
<evidence type="ECO:0000256" key="3">
    <source>
        <dbReference type="ARBA" id="ARBA00022679"/>
    </source>
</evidence>
<dbReference type="InterPro" id="IPR015840">
    <property type="entry name" value="DNA_MeTrfase_ParB"/>
</dbReference>
<dbReference type="InterPro" id="IPR002295">
    <property type="entry name" value="N4/N6-MTase_EcoPI_Mod-like"/>
</dbReference>
<keyword evidence="4" id="KW-0949">S-adenosyl-L-methionine</keyword>
<dbReference type="InterPro" id="IPR002941">
    <property type="entry name" value="DNA_methylase_N4/N6"/>
</dbReference>
<gene>
    <name evidence="7" type="ORF">K8P03_10980</name>
</gene>
<dbReference type="RefSeq" id="WP_223420653.1">
    <property type="nucleotide sequence ID" value="NZ_JAIPME010000002.1"/>
</dbReference>
<organism evidence="7 8">
    <name type="scientific">Anaerococcus murdochii</name>
    <dbReference type="NCBI Taxonomy" id="411577"/>
    <lineage>
        <taxon>Bacteria</taxon>
        <taxon>Bacillati</taxon>
        <taxon>Bacillota</taxon>
        <taxon>Tissierellia</taxon>
        <taxon>Tissierellales</taxon>
        <taxon>Peptoniphilaceae</taxon>
        <taxon>Anaerococcus</taxon>
    </lineage>
</organism>
<dbReference type="InterPro" id="IPR050336">
    <property type="entry name" value="Chromosome_partition/occlusion"/>
</dbReference>
<dbReference type="SUPFAM" id="SSF53335">
    <property type="entry name" value="S-adenosyl-L-methionine-dependent methyltransferases"/>
    <property type="match status" value="1"/>
</dbReference>
<evidence type="ECO:0000313" key="7">
    <source>
        <dbReference type="EMBL" id="MBZ2387795.1"/>
    </source>
</evidence>
<comment type="caution">
    <text evidence="7">The sequence shown here is derived from an EMBL/GenBank/DDBJ whole genome shotgun (WGS) entry which is preliminary data.</text>
</comment>
<dbReference type="PIRSF" id="PIRSF036758">
    <property type="entry name" value="Aden_M_ParB"/>
    <property type="match status" value="1"/>
</dbReference>
<dbReference type="PRINTS" id="PR00506">
    <property type="entry name" value="D21N6MTFRASE"/>
</dbReference>
<proteinExistence type="inferred from homology"/>
<dbReference type="Gene3D" id="3.40.50.150">
    <property type="entry name" value="Vaccinia Virus protein VP39"/>
    <property type="match status" value="1"/>
</dbReference>
<comment type="similarity">
    <text evidence="1">Belongs to the N(4)/N(6)-methyltransferase family.</text>
</comment>
<evidence type="ECO:0000256" key="5">
    <source>
        <dbReference type="ARBA" id="ARBA00022747"/>
    </source>
</evidence>
<keyword evidence="5" id="KW-0680">Restriction system</keyword>
<evidence type="ECO:0000313" key="8">
    <source>
        <dbReference type="Proteomes" id="UP000734271"/>
    </source>
</evidence>
<dbReference type="InterPro" id="IPR036086">
    <property type="entry name" value="ParB/Sulfiredoxin_sf"/>
</dbReference>
<sequence>MDKKEINIVYKNVDELIPYVNNPRDNKKAVDAVASSIKNFGFKVPIVVDSQSEIVTGHTRLLAAKKLDMGKVPVIVADDLTDNEVKAFRLADNKVGELAQWDLEALENELGGVEGIDMTQFGFDELEELAEEIIEDVEDVSIPEECKVSKGQIWILGDHRLMCGDSTKPEDVDKLIQGQEMDLCVTDPPYNVNYENSAGKIENDNLSDDDFKEFAYLACEQIERVLKPGGVYYLWHADAKRAPWNYALTELDMPARQVLIWVKSSATLSRQDYNWKHEPCLYGWKEGEGHYYCQDFTETTVIDNKPNINQLDYDELRDYAKSLENIIDSGSTIIREDKPERSELHPTMKPIKLMAKSILNSSRKGERVLDLFGGSGSTLIACEQTGRKAYLMEFEPVYAEAIINRWEEFTGDKAILEEEI</sequence>
<dbReference type="CDD" id="cd16402">
    <property type="entry name" value="ParB_N_like_MT"/>
    <property type="match status" value="1"/>
</dbReference>
<reference evidence="7 8" key="1">
    <citation type="submission" date="2021-08" db="EMBL/GenBank/DDBJ databases">
        <title>FDA dAtabase for Regulatory Grade micrObial Sequences (FDA-ARGOS): Supporting development and validation of Infectious Disease Dx tests.</title>
        <authorList>
            <person name="Sproer C."/>
            <person name="Gronow S."/>
            <person name="Severitt S."/>
            <person name="Schroder I."/>
            <person name="Tallon L."/>
            <person name="Sadzewicz L."/>
            <person name="Zhao X."/>
            <person name="Boylan J."/>
            <person name="Ott S."/>
            <person name="Bowen H."/>
            <person name="Vavikolanu K."/>
            <person name="Hazen T."/>
            <person name="Aluvathingal J."/>
            <person name="Nadendla S."/>
            <person name="Lowell S."/>
            <person name="Myers T."/>
            <person name="Yan Y."/>
            <person name="Sichtig H."/>
        </authorList>
    </citation>
    <scope>NUCLEOTIDE SEQUENCE [LARGE SCALE GENOMIC DNA]</scope>
    <source>
        <strain evidence="7 8">FDAARGOS_1460</strain>
    </source>
</reference>
<name>A0ABS7T1Z8_9FIRM</name>
<keyword evidence="3" id="KW-0808">Transferase</keyword>
<evidence type="ECO:0000256" key="4">
    <source>
        <dbReference type="ARBA" id="ARBA00022691"/>
    </source>
</evidence>
<accession>A0ABS7T1Z8</accession>
<dbReference type="PANTHER" id="PTHR33375:SF1">
    <property type="entry name" value="CHROMOSOME-PARTITIONING PROTEIN PARB-RELATED"/>
    <property type="match status" value="1"/>
</dbReference>
<dbReference type="SUPFAM" id="SSF110849">
    <property type="entry name" value="ParB/Sulfiredoxin"/>
    <property type="match status" value="1"/>
</dbReference>
<evidence type="ECO:0000256" key="1">
    <source>
        <dbReference type="ARBA" id="ARBA00006594"/>
    </source>
</evidence>
<dbReference type="PANTHER" id="PTHR33375">
    <property type="entry name" value="CHROMOSOME-PARTITIONING PROTEIN PARB-RELATED"/>
    <property type="match status" value="1"/>
</dbReference>
<dbReference type="Gene3D" id="3.90.1530.10">
    <property type="entry name" value="Conserved hypothetical protein from pyrococcus furiosus pfu- 392566-001, ParB domain"/>
    <property type="match status" value="1"/>
</dbReference>
<dbReference type="PROSITE" id="PS00092">
    <property type="entry name" value="N6_MTASE"/>
    <property type="match status" value="1"/>
</dbReference>
<feature type="domain" description="ParB-like N-terminal" evidence="6">
    <location>
        <begin position="9"/>
        <end position="94"/>
    </location>
</feature>
<dbReference type="EMBL" id="JAIPME010000002">
    <property type="protein sequence ID" value="MBZ2387795.1"/>
    <property type="molecule type" value="Genomic_DNA"/>
</dbReference>
<dbReference type="InterPro" id="IPR029063">
    <property type="entry name" value="SAM-dependent_MTases_sf"/>
</dbReference>
<dbReference type="InterPro" id="IPR003115">
    <property type="entry name" value="ParB_N"/>
</dbReference>